<organism evidence="8 9">
    <name type="scientific">Melghirimyces profundicolus</name>
    <dbReference type="NCBI Taxonomy" id="1242148"/>
    <lineage>
        <taxon>Bacteria</taxon>
        <taxon>Bacillati</taxon>
        <taxon>Bacillota</taxon>
        <taxon>Bacilli</taxon>
        <taxon>Bacillales</taxon>
        <taxon>Thermoactinomycetaceae</taxon>
        <taxon>Melghirimyces</taxon>
    </lineage>
</organism>
<feature type="transmembrane region" description="Helical" evidence="6">
    <location>
        <begin position="218"/>
        <end position="237"/>
    </location>
</feature>
<evidence type="ECO:0000313" key="8">
    <source>
        <dbReference type="EMBL" id="PTX52204.1"/>
    </source>
</evidence>
<dbReference type="PANTHER" id="PTHR32322">
    <property type="entry name" value="INNER MEMBRANE TRANSPORTER"/>
    <property type="match status" value="1"/>
</dbReference>
<feature type="transmembrane region" description="Helical" evidence="6">
    <location>
        <begin position="7"/>
        <end position="24"/>
    </location>
</feature>
<evidence type="ECO:0000259" key="7">
    <source>
        <dbReference type="Pfam" id="PF00892"/>
    </source>
</evidence>
<keyword evidence="5 6" id="KW-0472">Membrane</keyword>
<dbReference type="SUPFAM" id="SSF103481">
    <property type="entry name" value="Multidrug resistance efflux transporter EmrE"/>
    <property type="match status" value="2"/>
</dbReference>
<keyword evidence="3 6" id="KW-0812">Transmembrane</keyword>
<feature type="transmembrane region" description="Helical" evidence="6">
    <location>
        <begin position="65"/>
        <end position="87"/>
    </location>
</feature>
<proteinExistence type="inferred from homology"/>
<dbReference type="EMBL" id="QBKR01000031">
    <property type="protein sequence ID" value="PTX52204.1"/>
    <property type="molecule type" value="Genomic_DNA"/>
</dbReference>
<dbReference type="GO" id="GO:0016020">
    <property type="term" value="C:membrane"/>
    <property type="evidence" value="ECO:0007669"/>
    <property type="project" value="UniProtKB-SubCell"/>
</dbReference>
<dbReference type="PANTHER" id="PTHR32322:SF2">
    <property type="entry name" value="EAMA DOMAIN-CONTAINING PROTEIN"/>
    <property type="match status" value="1"/>
</dbReference>
<comment type="similarity">
    <text evidence="2">Belongs to the EamA transporter family.</text>
</comment>
<feature type="transmembrane region" description="Helical" evidence="6">
    <location>
        <begin position="158"/>
        <end position="174"/>
    </location>
</feature>
<feature type="transmembrane region" description="Helical" evidence="6">
    <location>
        <begin position="249"/>
        <end position="268"/>
    </location>
</feature>
<comment type="subcellular location">
    <subcellularLocation>
        <location evidence="1">Endomembrane system</location>
        <topology evidence="1">Multi-pass membrane protein</topology>
    </subcellularLocation>
</comment>
<accession>A0A2T6B825</accession>
<sequence>MTGRNGTYGLLTLMAVFWGSAFVGSKVAVGSVPPEVAAFFRFGLGGVFMWLILRTRKKENRLIPSAYRGIVLFLGVTGVAAYNWLFFRALDFSMASDGSMIIPTMSPVFTTLLAVLFLKEVLTRRQVFGLCLSCLGSLVFFSGIMAGGFDGTRMTGDLLFLLAAGCWSVYTLYGNRVLKELDPFPVTAYAMLTGAVVLGAVALPRFGTVQWGELGFDFWALQLYLALFPSVLANWFYYRGVKRIGASRAAVFMYLVPVSGVFLAILLLEERLTGMQLTGSLLMILGVWFVNRKRIPSAPSTEQPVSRTVTGGGRS</sequence>
<evidence type="ECO:0000313" key="9">
    <source>
        <dbReference type="Proteomes" id="UP000244240"/>
    </source>
</evidence>
<keyword evidence="4 6" id="KW-1133">Transmembrane helix</keyword>
<feature type="domain" description="EamA" evidence="7">
    <location>
        <begin position="10"/>
        <end position="141"/>
    </location>
</feature>
<evidence type="ECO:0000256" key="6">
    <source>
        <dbReference type="SAM" id="Phobius"/>
    </source>
</evidence>
<keyword evidence="9" id="KW-1185">Reference proteome</keyword>
<feature type="domain" description="EamA" evidence="7">
    <location>
        <begin position="155"/>
        <end position="291"/>
    </location>
</feature>
<evidence type="ECO:0000256" key="2">
    <source>
        <dbReference type="ARBA" id="ARBA00007362"/>
    </source>
</evidence>
<feature type="transmembrane region" description="Helical" evidence="6">
    <location>
        <begin position="274"/>
        <end position="291"/>
    </location>
</feature>
<dbReference type="Gene3D" id="1.10.3730.20">
    <property type="match status" value="1"/>
</dbReference>
<feature type="transmembrane region" description="Helical" evidence="6">
    <location>
        <begin position="36"/>
        <end position="53"/>
    </location>
</feature>
<feature type="transmembrane region" description="Helical" evidence="6">
    <location>
        <begin position="186"/>
        <end position="206"/>
    </location>
</feature>
<evidence type="ECO:0000256" key="1">
    <source>
        <dbReference type="ARBA" id="ARBA00004127"/>
    </source>
</evidence>
<comment type="caution">
    <text evidence="8">The sequence shown here is derived from an EMBL/GenBank/DDBJ whole genome shotgun (WGS) entry which is preliminary data.</text>
</comment>
<gene>
    <name evidence="8" type="ORF">C8P63_13120</name>
</gene>
<dbReference type="InterPro" id="IPR037185">
    <property type="entry name" value="EmrE-like"/>
</dbReference>
<reference evidence="8 9" key="1">
    <citation type="submission" date="2018-04" db="EMBL/GenBank/DDBJ databases">
        <title>Genomic Encyclopedia of Archaeal and Bacterial Type Strains, Phase II (KMG-II): from individual species to whole genera.</title>
        <authorList>
            <person name="Goeker M."/>
        </authorList>
    </citation>
    <scope>NUCLEOTIDE SEQUENCE [LARGE SCALE GENOMIC DNA]</scope>
    <source>
        <strain evidence="8 9">DSM 45787</strain>
    </source>
</reference>
<dbReference type="InterPro" id="IPR050638">
    <property type="entry name" value="AA-Vitamin_Transporters"/>
</dbReference>
<name>A0A2T6B825_9BACL</name>
<dbReference type="AlphaFoldDB" id="A0A2T6B825"/>
<dbReference type="InterPro" id="IPR000620">
    <property type="entry name" value="EamA_dom"/>
</dbReference>
<protein>
    <submittedName>
        <fullName evidence="8">Drug/metabolite transporter (DMT)-like permease</fullName>
    </submittedName>
</protein>
<evidence type="ECO:0000256" key="5">
    <source>
        <dbReference type="ARBA" id="ARBA00023136"/>
    </source>
</evidence>
<dbReference type="OrthoDB" id="9805239at2"/>
<feature type="transmembrane region" description="Helical" evidence="6">
    <location>
        <begin position="127"/>
        <end position="146"/>
    </location>
</feature>
<dbReference type="Proteomes" id="UP000244240">
    <property type="component" value="Unassembled WGS sequence"/>
</dbReference>
<feature type="transmembrane region" description="Helical" evidence="6">
    <location>
        <begin position="99"/>
        <end position="118"/>
    </location>
</feature>
<dbReference type="RefSeq" id="WP_108025963.1">
    <property type="nucleotide sequence ID" value="NZ_QBKR01000031.1"/>
</dbReference>
<evidence type="ECO:0000256" key="3">
    <source>
        <dbReference type="ARBA" id="ARBA00022692"/>
    </source>
</evidence>
<evidence type="ECO:0000256" key="4">
    <source>
        <dbReference type="ARBA" id="ARBA00022989"/>
    </source>
</evidence>
<dbReference type="Pfam" id="PF00892">
    <property type="entry name" value="EamA"/>
    <property type="match status" value="2"/>
</dbReference>